<dbReference type="AlphaFoldDB" id="A0A0C3CTM4"/>
<sequence length="321" mass="35359">MPDHLNIVTAQIAGFFVTSVLYGFYLCTFFQCLYILVRSKSGWRASSDIQWGLVVVTLALFLNGTFNISLGLLRLIQQFSLHMGPVAWVNTVKFSTVNLQTMIGEGVMIYRCFHVWGGNWVVITPPLALWFADLGIALWESWLEGTTHTPLTSGSFPTTASVFWGLIATINIYTTGMIVYRIWDARVDARGYMGTGRGAQSTKMTRLDSIIRIVVDSALGYTLVSFTLFLSQVARSNALYIASGAEIQAVGIAFNLINIRVADLRNEEQEATRIANNGKAEVNTGPQIRFATASVPTYELSSTFADSQQTQEKGRASCSSV</sequence>
<proteinExistence type="predicted"/>
<dbReference type="STRING" id="686832.A0A0C3CTM4"/>
<feature type="transmembrane region" description="Helical" evidence="1">
    <location>
        <begin position="210"/>
        <end position="231"/>
    </location>
</feature>
<evidence type="ECO:0000313" key="3">
    <source>
        <dbReference type="Proteomes" id="UP000053424"/>
    </source>
</evidence>
<dbReference type="Proteomes" id="UP000053424">
    <property type="component" value="Unassembled WGS sequence"/>
</dbReference>
<protein>
    <submittedName>
        <fullName evidence="2">Uncharacterized protein</fullName>
    </submittedName>
</protein>
<feature type="transmembrane region" description="Helical" evidence="1">
    <location>
        <begin position="49"/>
        <end position="73"/>
    </location>
</feature>
<reference evidence="3" key="2">
    <citation type="submission" date="2015-01" db="EMBL/GenBank/DDBJ databases">
        <title>Evolutionary Origins and Diversification of the Mycorrhizal Mutualists.</title>
        <authorList>
            <consortium name="DOE Joint Genome Institute"/>
            <consortium name="Mycorrhizal Genomics Consortium"/>
            <person name="Kohler A."/>
            <person name="Kuo A."/>
            <person name="Nagy L.G."/>
            <person name="Floudas D."/>
            <person name="Copeland A."/>
            <person name="Barry K.W."/>
            <person name="Cichocki N."/>
            <person name="Veneault-Fourrey C."/>
            <person name="LaButti K."/>
            <person name="Lindquist E.A."/>
            <person name="Lipzen A."/>
            <person name="Lundell T."/>
            <person name="Morin E."/>
            <person name="Murat C."/>
            <person name="Riley R."/>
            <person name="Ohm R."/>
            <person name="Sun H."/>
            <person name="Tunlid A."/>
            <person name="Henrissat B."/>
            <person name="Grigoriev I.V."/>
            <person name="Hibbett D.S."/>
            <person name="Martin F."/>
        </authorList>
    </citation>
    <scope>NUCLEOTIDE SEQUENCE [LARGE SCALE GENOMIC DNA]</scope>
    <source>
        <strain evidence="3">h7</strain>
    </source>
</reference>
<keyword evidence="1" id="KW-1133">Transmembrane helix</keyword>
<accession>A0A0C3CTM4</accession>
<dbReference type="EMBL" id="KN831770">
    <property type="protein sequence ID" value="KIM47216.1"/>
    <property type="molecule type" value="Genomic_DNA"/>
</dbReference>
<reference evidence="2 3" key="1">
    <citation type="submission" date="2014-04" db="EMBL/GenBank/DDBJ databases">
        <authorList>
            <consortium name="DOE Joint Genome Institute"/>
            <person name="Kuo A."/>
            <person name="Gay G."/>
            <person name="Dore J."/>
            <person name="Kohler A."/>
            <person name="Nagy L.G."/>
            <person name="Floudas D."/>
            <person name="Copeland A."/>
            <person name="Barry K.W."/>
            <person name="Cichocki N."/>
            <person name="Veneault-Fourrey C."/>
            <person name="LaButti K."/>
            <person name="Lindquist E.A."/>
            <person name="Lipzen A."/>
            <person name="Lundell T."/>
            <person name="Morin E."/>
            <person name="Murat C."/>
            <person name="Sun H."/>
            <person name="Tunlid A."/>
            <person name="Henrissat B."/>
            <person name="Grigoriev I.V."/>
            <person name="Hibbett D.S."/>
            <person name="Martin F."/>
            <person name="Nordberg H.P."/>
            <person name="Cantor M.N."/>
            <person name="Hua S.X."/>
        </authorList>
    </citation>
    <scope>NUCLEOTIDE SEQUENCE [LARGE SCALE GENOMIC DNA]</scope>
    <source>
        <strain evidence="3">h7</strain>
    </source>
</reference>
<feature type="transmembrane region" description="Helical" evidence="1">
    <location>
        <begin position="120"/>
        <end position="142"/>
    </location>
</feature>
<dbReference type="OrthoDB" id="3357408at2759"/>
<keyword evidence="3" id="KW-1185">Reference proteome</keyword>
<keyword evidence="1" id="KW-0812">Transmembrane</keyword>
<feature type="transmembrane region" description="Helical" evidence="1">
    <location>
        <begin position="162"/>
        <end position="183"/>
    </location>
</feature>
<organism evidence="2 3">
    <name type="scientific">Hebeloma cylindrosporum</name>
    <dbReference type="NCBI Taxonomy" id="76867"/>
    <lineage>
        <taxon>Eukaryota</taxon>
        <taxon>Fungi</taxon>
        <taxon>Dikarya</taxon>
        <taxon>Basidiomycota</taxon>
        <taxon>Agaricomycotina</taxon>
        <taxon>Agaricomycetes</taxon>
        <taxon>Agaricomycetidae</taxon>
        <taxon>Agaricales</taxon>
        <taxon>Agaricineae</taxon>
        <taxon>Hymenogastraceae</taxon>
        <taxon>Hebeloma</taxon>
    </lineage>
</organism>
<dbReference type="HOGENOM" id="CLU_044614_1_0_1"/>
<keyword evidence="1" id="KW-0472">Membrane</keyword>
<feature type="transmembrane region" description="Helical" evidence="1">
    <location>
        <begin position="12"/>
        <end position="37"/>
    </location>
</feature>
<evidence type="ECO:0000313" key="2">
    <source>
        <dbReference type="EMBL" id="KIM47216.1"/>
    </source>
</evidence>
<gene>
    <name evidence="2" type="ORF">M413DRAFT_23454</name>
</gene>
<name>A0A0C3CTM4_HEBCY</name>
<evidence type="ECO:0000256" key="1">
    <source>
        <dbReference type="SAM" id="Phobius"/>
    </source>
</evidence>